<dbReference type="PRINTS" id="PR00368">
    <property type="entry name" value="FADPNR"/>
</dbReference>
<dbReference type="SUPFAM" id="SSF55424">
    <property type="entry name" value="FAD/NAD-linked reductases, dimerisation (C-terminal) domain"/>
    <property type="match status" value="1"/>
</dbReference>
<dbReference type="Pfam" id="PF02852">
    <property type="entry name" value="Pyr_redox_dim"/>
    <property type="match status" value="1"/>
</dbReference>
<dbReference type="InterPro" id="IPR016156">
    <property type="entry name" value="FAD/NAD-linked_Rdtase_dimer_sf"/>
</dbReference>
<keyword evidence="4" id="KW-0560">Oxidoreductase</keyword>
<organism evidence="9 10">
    <name type="scientific">Mangrovihabitans endophyticus</name>
    <dbReference type="NCBI Taxonomy" id="1751298"/>
    <lineage>
        <taxon>Bacteria</taxon>
        <taxon>Bacillati</taxon>
        <taxon>Actinomycetota</taxon>
        <taxon>Actinomycetes</taxon>
        <taxon>Micromonosporales</taxon>
        <taxon>Micromonosporaceae</taxon>
        <taxon>Mangrovihabitans</taxon>
    </lineage>
</organism>
<dbReference type="Gene3D" id="3.50.50.60">
    <property type="entry name" value="FAD/NAD(P)-binding domain"/>
    <property type="match status" value="2"/>
</dbReference>
<dbReference type="SUPFAM" id="SSF51905">
    <property type="entry name" value="FAD/NAD(P)-binding domain"/>
    <property type="match status" value="1"/>
</dbReference>
<keyword evidence="5" id="KW-0547">Nucleotide-binding</keyword>
<feature type="binding site" evidence="5">
    <location>
        <position position="181"/>
    </location>
    <ligand>
        <name>NAD(+)</name>
        <dbReference type="ChEBI" id="CHEBI:57540"/>
    </ligand>
</feature>
<feature type="binding site" evidence="5">
    <location>
        <position position="286"/>
    </location>
    <ligand>
        <name>FAD</name>
        <dbReference type="ChEBI" id="CHEBI:57692"/>
    </ligand>
</feature>
<comment type="similarity">
    <text evidence="1">Belongs to the class-I pyridine nucleotide-disulfide oxidoreductase family.</text>
</comment>
<evidence type="ECO:0000256" key="6">
    <source>
        <dbReference type="PIRSR" id="PIRSR000350-4"/>
    </source>
</evidence>
<dbReference type="PIRSF" id="PIRSF000350">
    <property type="entry name" value="Mercury_reductase_MerA"/>
    <property type="match status" value="1"/>
</dbReference>
<dbReference type="AlphaFoldDB" id="A0A8J3C015"/>
<reference evidence="9" key="2">
    <citation type="submission" date="2020-09" db="EMBL/GenBank/DDBJ databases">
        <authorList>
            <person name="Sun Q."/>
            <person name="Zhou Y."/>
        </authorList>
    </citation>
    <scope>NUCLEOTIDE SEQUENCE</scope>
    <source>
        <strain evidence="9">CGMCC 4.7299</strain>
    </source>
</reference>
<dbReference type="GO" id="GO:0050660">
    <property type="term" value="F:flavin adenine dinucleotide binding"/>
    <property type="evidence" value="ECO:0007669"/>
    <property type="project" value="TreeGrafter"/>
</dbReference>
<gene>
    <name evidence="9" type="ORF">GCM10012284_32370</name>
</gene>
<feature type="domain" description="FAD/NAD(P)-binding" evidence="8">
    <location>
        <begin position="5"/>
        <end position="301"/>
    </location>
</feature>
<dbReference type="PANTHER" id="PTHR43014:SF2">
    <property type="entry name" value="MERCURIC REDUCTASE"/>
    <property type="match status" value="1"/>
</dbReference>
<keyword evidence="5" id="KW-0520">NAD</keyword>
<dbReference type="EMBL" id="BMMX01000013">
    <property type="protein sequence ID" value="GGK95736.1"/>
    <property type="molecule type" value="Genomic_DNA"/>
</dbReference>
<dbReference type="InterPro" id="IPR004099">
    <property type="entry name" value="Pyr_nucl-diS_OxRdtase_dimer"/>
</dbReference>
<evidence type="ECO:0000256" key="3">
    <source>
        <dbReference type="ARBA" id="ARBA00022827"/>
    </source>
</evidence>
<evidence type="ECO:0000313" key="9">
    <source>
        <dbReference type="EMBL" id="GGK95736.1"/>
    </source>
</evidence>
<dbReference type="Proteomes" id="UP000656042">
    <property type="component" value="Unassembled WGS sequence"/>
</dbReference>
<keyword evidence="2" id="KW-0285">Flavoprotein</keyword>
<feature type="binding site" evidence="5">
    <location>
        <begin position="158"/>
        <end position="165"/>
    </location>
    <ligand>
        <name>NAD(+)</name>
        <dbReference type="ChEBI" id="CHEBI:57540"/>
    </ligand>
</feature>
<dbReference type="Gene3D" id="3.30.390.30">
    <property type="match status" value="1"/>
</dbReference>
<dbReference type="InterPro" id="IPR023753">
    <property type="entry name" value="FAD/NAD-binding_dom"/>
</dbReference>
<dbReference type="InterPro" id="IPR001100">
    <property type="entry name" value="Pyr_nuc-diS_OxRdtase"/>
</dbReference>
<feature type="disulfide bond" description="Redox-active" evidence="6">
    <location>
        <begin position="41"/>
        <end position="46"/>
    </location>
</feature>
<evidence type="ECO:0000256" key="4">
    <source>
        <dbReference type="ARBA" id="ARBA00023002"/>
    </source>
</evidence>
<evidence type="ECO:0000259" key="8">
    <source>
        <dbReference type="Pfam" id="PF07992"/>
    </source>
</evidence>
<evidence type="ECO:0000259" key="7">
    <source>
        <dbReference type="Pfam" id="PF02852"/>
    </source>
</evidence>
<sequence>MTGPDLIVVGGGAAGLGAARAAVGAGARVLMVTAGPPGGDCTFTGCVPSKTLIEAAVRGLPFAAATARVRDTVARIAATEDEAVLRDEGIEVIRGSARFTGPGRISVDGHALTARRFVLATGAAPHLPSVPGLSETPYLTHETVFDLAELPTSLVVLGGGPIGCELAQAFARFGSRVTVVEAADRLLPGEEPAASQVLADVFAREGIRVETGAGAASAGTDGDGIWLKLADGARVTGDRLLVATGRRAITDGLDLPAAGVAVHEHGTVKTDAHLATSADGVFAAGDVTGLLPFTHAAFAQGRLAAGNALSRRRSRYDPTATPWVVFTQPEVARVGRTEAQAAALGARVAYLPMAEMDRAITAGATDGFVKLIAGPRRGLRHLGGGRLLGATIVAERAGEMIHEPALAMATGMFTGRLAQATHAYPTWSYGVQVAAAQFFGTYGGRRARPAGSSGDGR</sequence>
<evidence type="ECO:0000256" key="2">
    <source>
        <dbReference type="ARBA" id="ARBA00022630"/>
    </source>
</evidence>
<reference evidence="9" key="1">
    <citation type="journal article" date="2014" name="Int. J. Syst. Evol. Microbiol.">
        <title>Complete genome sequence of Corynebacterium casei LMG S-19264T (=DSM 44701T), isolated from a smear-ripened cheese.</title>
        <authorList>
            <consortium name="US DOE Joint Genome Institute (JGI-PGF)"/>
            <person name="Walter F."/>
            <person name="Albersmeier A."/>
            <person name="Kalinowski J."/>
            <person name="Ruckert C."/>
        </authorList>
    </citation>
    <scope>NUCLEOTIDE SEQUENCE</scope>
    <source>
        <strain evidence="9">CGMCC 4.7299</strain>
    </source>
</reference>
<protein>
    <submittedName>
        <fullName evidence="9">Oxidoreductase</fullName>
    </submittedName>
</protein>
<keyword evidence="3 5" id="KW-0274">FAD</keyword>
<comment type="cofactor">
    <cofactor evidence="5">
        <name>FAD</name>
        <dbReference type="ChEBI" id="CHEBI:57692"/>
    </cofactor>
    <text evidence="5">Binds 1 FAD per subunit.</text>
</comment>
<accession>A0A8J3C015</accession>
<evidence type="ECO:0000256" key="5">
    <source>
        <dbReference type="PIRSR" id="PIRSR000350-3"/>
    </source>
</evidence>
<feature type="domain" description="Pyridine nucleotide-disulphide oxidoreductase dimerisation" evidence="7">
    <location>
        <begin position="321"/>
        <end position="431"/>
    </location>
</feature>
<feature type="binding site" evidence="5">
    <location>
        <position position="245"/>
    </location>
    <ligand>
        <name>NAD(+)</name>
        <dbReference type="ChEBI" id="CHEBI:57540"/>
    </ligand>
</feature>
<dbReference type="GO" id="GO:0003955">
    <property type="term" value="F:NAD(P)H dehydrogenase (quinone) activity"/>
    <property type="evidence" value="ECO:0007669"/>
    <property type="project" value="TreeGrafter"/>
</dbReference>
<evidence type="ECO:0000256" key="1">
    <source>
        <dbReference type="ARBA" id="ARBA00007532"/>
    </source>
</evidence>
<name>A0A8J3C015_9ACTN</name>
<dbReference type="PRINTS" id="PR00411">
    <property type="entry name" value="PNDRDTASEI"/>
</dbReference>
<dbReference type="RefSeq" id="WP_189080035.1">
    <property type="nucleotide sequence ID" value="NZ_BMMX01000013.1"/>
</dbReference>
<dbReference type="FunFam" id="3.30.390.30:FF:000001">
    <property type="entry name" value="Dihydrolipoyl dehydrogenase"/>
    <property type="match status" value="1"/>
</dbReference>
<dbReference type="InterPro" id="IPR036188">
    <property type="entry name" value="FAD/NAD-bd_sf"/>
</dbReference>
<proteinExistence type="inferred from homology"/>
<dbReference type="PANTHER" id="PTHR43014">
    <property type="entry name" value="MERCURIC REDUCTASE"/>
    <property type="match status" value="1"/>
</dbReference>
<keyword evidence="10" id="KW-1185">Reference proteome</keyword>
<comment type="caution">
    <text evidence="9">The sequence shown here is derived from an EMBL/GenBank/DDBJ whole genome shotgun (WGS) entry which is preliminary data.</text>
</comment>
<evidence type="ECO:0000313" key="10">
    <source>
        <dbReference type="Proteomes" id="UP000656042"/>
    </source>
</evidence>
<feature type="binding site" evidence="5">
    <location>
        <position position="50"/>
    </location>
    <ligand>
        <name>FAD</name>
        <dbReference type="ChEBI" id="CHEBI:57692"/>
    </ligand>
</feature>
<dbReference type="Pfam" id="PF07992">
    <property type="entry name" value="Pyr_redox_2"/>
    <property type="match status" value="1"/>
</dbReference>